<dbReference type="FunFam" id="3.40.640.10:FF:000006">
    <property type="entry name" value="5-aminolevulinate synthase, mitochondrial"/>
    <property type="match status" value="1"/>
</dbReference>
<dbReference type="GO" id="GO:0009102">
    <property type="term" value="P:biotin biosynthetic process"/>
    <property type="evidence" value="ECO:0007669"/>
    <property type="project" value="UniProtKB-UniRule"/>
</dbReference>
<dbReference type="InterPro" id="IPR001917">
    <property type="entry name" value="Aminotrans_II_pyridoxalP_BS"/>
</dbReference>
<dbReference type="PANTHER" id="PTHR13693:SF100">
    <property type="entry name" value="8-AMINO-7-OXONONANOATE SYNTHASE"/>
    <property type="match status" value="1"/>
</dbReference>
<evidence type="ECO:0000256" key="5">
    <source>
        <dbReference type="ARBA" id="ARBA00011738"/>
    </source>
</evidence>
<organism evidence="14 15">
    <name type="scientific">[Anoxybacillus] calidus</name>
    <dbReference type="NCBI Taxonomy" id="575178"/>
    <lineage>
        <taxon>Bacteria</taxon>
        <taxon>Bacillati</taxon>
        <taxon>Bacillota</taxon>
        <taxon>Bacilli</taxon>
        <taxon>Bacillales</taxon>
        <taxon>Anoxybacillaceae</taxon>
        <taxon>Paranoxybacillus</taxon>
    </lineage>
</organism>
<dbReference type="InterPro" id="IPR004723">
    <property type="entry name" value="AONS_Archaea/Proteobacteria"/>
</dbReference>
<comment type="subunit">
    <text evidence="5 11">Homodimer.</text>
</comment>
<keyword evidence="8 10" id="KW-0663">Pyridoxal phosphate</keyword>
<dbReference type="Proteomes" id="UP000580891">
    <property type="component" value="Unassembled WGS sequence"/>
</dbReference>
<evidence type="ECO:0000256" key="1">
    <source>
        <dbReference type="ARBA" id="ARBA00001933"/>
    </source>
</evidence>
<evidence type="ECO:0000259" key="13">
    <source>
        <dbReference type="Pfam" id="PF00155"/>
    </source>
</evidence>
<dbReference type="SUPFAM" id="SSF53383">
    <property type="entry name" value="PLP-dependent transferases"/>
    <property type="match status" value="1"/>
</dbReference>
<feature type="modified residue" description="N6-(pyridoxal phosphate)lysine" evidence="10">
    <location>
        <position position="240"/>
    </location>
</feature>
<dbReference type="GO" id="GO:0008710">
    <property type="term" value="F:8-amino-7-oxononanoate synthase activity"/>
    <property type="evidence" value="ECO:0007669"/>
    <property type="project" value="UniProtKB-UniRule"/>
</dbReference>
<sequence length="393" mass="43926">MHSWEEQMKAELLHIEKKAQRRRLHSIDFLNNSSIIMNGRKLLNLASNNYLGLAGDDRLIEASIRAAREYGAGSTASRLIVGNYSLYEHVETELARWKGTEAALIFNSGYTANVGIISTLVGRNDLVFSDKWNHASIIDGIILSRAEMKRYQHNDLDHLETLLKKAPLHKRKLIVTDTVFSMDGDIAPLKGLVELKEKYGAILMVDEAHSSGVYGERGEGLIHDLRLQEQVDVQMGTFSKALGSFGAYVTGKQWLIDYFVNKMRSFIFTTALPPAVLGSILAAIHIVQQETARRKQLHEYSQYFRKKLSDLGFNIGTSVTQIVPVLIGSNELTVQFSERLQERGIAAVAIRPPTVPEGTARIRFSLMATLTKDELDWAINEIATIGQEMGIIS</sequence>
<dbReference type="PROSITE" id="PS00599">
    <property type="entry name" value="AA_TRANSFER_CLASS_2"/>
    <property type="match status" value="1"/>
</dbReference>
<comment type="function">
    <text evidence="2 11">Catalyzes the decarboxylative condensation of pimeloyl-[acyl-carrier protein] and L-alanine to produce 8-amino-7-oxononanoate (AON), [acyl-carrier protein], and carbon dioxide.</text>
</comment>
<keyword evidence="7" id="KW-0093">Biotin biosynthesis</keyword>
<dbReference type="InterPro" id="IPR050087">
    <property type="entry name" value="AON_synthase_class-II"/>
</dbReference>
<dbReference type="InterPro" id="IPR004839">
    <property type="entry name" value="Aminotransferase_I/II_large"/>
</dbReference>
<keyword evidence="14" id="KW-0012">Acyltransferase</keyword>
<evidence type="ECO:0000256" key="12">
    <source>
        <dbReference type="SAM" id="Phobius"/>
    </source>
</evidence>
<comment type="similarity">
    <text evidence="4 11">Belongs to the class-II pyridoxal-phosphate-dependent aminotransferase family. BioF subfamily.</text>
</comment>
<reference evidence="14 15" key="1">
    <citation type="submission" date="2020-07" db="EMBL/GenBank/DDBJ databases">
        <title>Genomic Encyclopedia of Type Strains, Phase IV (KMG-IV): sequencing the most valuable type-strain genomes for metagenomic binning, comparative biology and taxonomic classification.</title>
        <authorList>
            <person name="Goeker M."/>
        </authorList>
    </citation>
    <scope>NUCLEOTIDE SEQUENCE [LARGE SCALE GENOMIC DNA]</scope>
    <source>
        <strain evidence="14 15">DSM 25220</strain>
    </source>
</reference>
<dbReference type="Pfam" id="PF00155">
    <property type="entry name" value="Aminotran_1_2"/>
    <property type="match status" value="1"/>
</dbReference>
<dbReference type="PANTHER" id="PTHR13693">
    <property type="entry name" value="CLASS II AMINOTRANSFERASE/8-AMINO-7-OXONONANOATE SYNTHASE"/>
    <property type="match status" value="1"/>
</dbReference>
<comment type="catalytic activity">
    <reaction evidence="9 11">
        <text>6-carboxyhexanoyl-[ACP] + L-alanine + H(+) = (8S)-8-amino-7-oxononanoate + holo-[ACP] + CO2</text>
        <dbReference type="Rhea" id="RHEA:42288"/>
        <dbReference type="Rhea" id="RHEA-COMP:9685"/>
        <dbReference type="Rhea" id="RHEA-COMP:9955"/>
        <dbReference type="ChEBI" id="CHEBI:15378"/>
        <dbReference type="ChEBI" id="CHEBI:16526"/>
        <dbReference type="ChEBI" id="CHEBI:57972"/>
        <dbReference type="ChEBI" id="CHEBI:64479"/>
        <dbReference type="ChEBI" id="CHEBI:78846"/>
        <dbReference type="ChEBI" id="CHEBI:149468"/>
        <dbReference type="EC" id="2.3.1.47"/>
    </reaction>
</comment>
<dbReference type="EC" id="2.3.1.47" evidence="11"/>
<dbReference type="NCBIfam" id="TIGR00858">
    <property type="entry name" value="bioF"/>
    <property type="match status" value="1"/>
</dbReference>
<comment type="cofactor">
    <cofactor evidence="1 10 11">
        <name>pyridoxal 5'-phosphate</name>
        <dbReference type="ChEBI" id="CHEBI:597326"/>
    </cofactor>
</comment>
<evidence type="ECO:0000256" key="11">
    <source>
        <dbReference type="RuleBase" id="RU003693"/>
    </source>
</evidence>
<evidence type="ECO:0000313" key="15">
    <source>
        <dbReference type="Proteomes" id="UP000580891"/>
    </source>
</evidence>
<keyword evidence="12" id="KW-0472">Membrane</keyword>
<evidence type="ECO:0000256" key="10">
    <source>
        <dbReference type="PIRSR" id="PIRSR604723-51"/>
    </source>
</evidence>
<dbReference type="InterPro" id="IPR015422">
    <property type="entry name" value="PyrdxlP-dep_Trfase_small"/>
</dbReference>
<dbReference type="AlphaFoldDB" id="A0A7V9YXJ5"/>
<accession>A0A7V9YXJ5</accession>
<proteinExistence type="inferred from homology"/>
<evidence type="ECO:0000256" key="8">
    <source>
        <dbReference type="ARBA" id="ARBA00022898"/>
    </source>
</evidence>
<feature type="domain" description="Aminotransferase class I/classII large" evidence="13">
    <location>
        <begin position="41"/>
        <end position="382"/>
    </location>
</feature>
<dbReference type="EMBL" id="JACDUU010000001">
    <property type="protein sequence ID" value="MBA2870286.1"/>
    <property type="molecule type" value="Genomic_DNA"/>
</dbReference>
<gene>
    <name evidence="14" type="ORF">HNQ85_000544</name>
</gene>
<dbReference type="Gene3D" id="3.90.1150.10">
    <property type="entry name" value="Aspartate Aminotransferase, domain 1"/>
    <property type="match status" value="1"/>
</dbReference>
<evidence type="ECO:0000256" key="7">
    <source>
        <dbReference type="ARBA" id="ARBA00022756"/>
    </source>
</evidence>
<keyword evidence="12" id="KW-1133">Transmembrane helix</keyword>
<dbReference type="CDD" id="cd06454">
    <property type="entry name" value="KBL_like"/>
    <property type="match status" value="1"/>
</dbReference>
<dbReference type="RefSeq" id="WP_181535944.1">
    <property type="nucleotide sequence ID" value="NZ_JACDUU010000001.1"/>
</dbReference>
<feature type="transmembrane region" description="Helical" evidence="12">
    <location>
        <begin position="266"/>
        <end position="287"/>
    </location>
</feature>
<evidence type="ECO:0000256" key="3">
    <source>
        <dbReference type="ARBA" id="ARBA00004746"/>
    </source>
</evidence>
<keyword evidence="12" id="KW-0812">Transmembrane</keyword>
<comment type="pathway">
    <text evidence="3 11">Cofactor biosynthesis; biotin biosynthesis.</text>
</comment>
<dbReference type="InterPro" id="IPR015424">
    <property type="entry name" value="PyrdxlP-dep_Trfase"/>
</dbReference>
<evidence type="ECO:0000256" key="2">
    <source>
        <dbReference type="ARBA" id="ARBA00002513"/>
    </source>
</evidence>
<dbReference type="Gene3D" id="3.40.640.10">
    <property type="entry name" value="Type I PLP-dependent aspartate aminotransferase-like (Major domain)"/>
    <property type="match status" value="1"/>
</dbReference>
<keyword evidence="6 11" id="KW-0808">Transferase</keyword>
<comment type="caution">
    <text evidence="14">The sequence shown here is derived from an EMBL/GenBank/DDBJ whole genome shotgun (WGS) entry which is preliminary data.</text>
</comment>
<evidence type="ECO:0000256" key="6">
    <source>
        <dbReference type="ARBA" id="ARBA00022679"/>
    </source>
</evidence>
<evidence type="ECO:0000256" key="4">
    <source>
        <dbReference type="ARBA" id="ARBA00010008"/>
    </source>
</evidence>
<dbReference type="InterPro" id="IPR015421">
    <property type="entry name" value="PyrdxlP-dep_Trfase_major"/>
</dbReference>
<protein>
    <recommendedName>
        <fullName evidence="11">8-amino-7-ketopelargonate synthase</fullName>
        <ecNumber evidence="11">2.3.1.47</ecNumber>
    </recommendedName>
</protein>
<keyword evidence="15" id="KW-1185">Reference proteome</keyword>
<evidence type="ECO:0000313" key="14">
    <source>
        <dbReference type="EMBL" id="MBA2870286.1"/>
    </source>
</evidence>
<name>A0A7V9YXJ5_9BACL</name>
<dbReference type="GO" id="GO:0030170">
    <property type="term" value="F:pyridoxal phosphate binding"/>
    <property type="evidence" value="ECO:0007669"/>
    <property type="project" value="InterPro"/>
</dbReference>
<evidence type="ECO:0000256" key="9">
    <source>
        <dbReference type="ARBA" id="ARBA00047715"/>
    </source>
</evidence>
<dbReference type="UniPathway" id="UPA00078"/>